<dbReference type="AlphaFoldDB" id="F2PJY6"/>
<organism evidence="1 2">
    <name type="scientific">Trichophyton equinum (strain ATCC MYA-4606 / CBS 127.97)</name>
    <name type="common">Horse ringworm fungus</name>
    <dbReference type="NCBI Taxonomy" id="559882"/>
    <lineage>
        <taxon>Eukaryota</taxon>
        <taxon>Fungi</taxon>
        <taxon>Dikarya</taxon>
        <taxon>Ascomycota</taxon>
        <taxon>Pezizomycotina</taxon>
        <taxon>Eurotiomycetes</taxon>
        <taxon>Eurotiomycetidae</taxon>
        <taxon>Onygenales</taxon>
        <taxon>Arthrodermataceae</taxon>
        <taxon>Trichophyton</taxon>
    </lineage>
</organism>
<sequence length="142" mass="15544">MKVPYPSVSTTYIGQYSAYLPIVHPLTTAPFPPCKCNIWICAVDSPVHSDVNPSSGVNRPERSTGFVAGAAHKRIEAAETAAEELGRSKGWKYTKQGEETLKWRCMVLFWCIPTGQLGRGTAVSMALAVTLHPPHPPYQYVA</sequence>
<gene>
    <name evidence="1" type="ORF">TEQG_01244</name>
</gene>
<reference evidence="2" key="1">
    <citation type="journal article" date="2012" name="MBio">
        <title>Comparative genome analysis of Trichophyton rubrum and related dermatophytes reveals candidate genes involved in infection.</title>
        <authorList>
            <person name="Martinez D.A."/>
            <person name="Oliver B.G."/>
            <person name="Graeser Y."/>
            <person name="Goldberg J.M."/>
            <person name="Li W."/>
            <person name="Martinez-Rossi N.M."/>
            <person name="Monod M."/>
            <person name="Shelest E."/>
            <person name="Barton R.C."/>
            <person name="Birch E."/>
            <person name="Brakhage A.A."/>
            <person name="Chen Z."/>
            <person name="Gurr S.J."/>
            <person name="Heiman D."/>
            <person name="Heitman J."/>
            <person name="Kosti I."/>
            <person name="Rossi A."/>
            <person name="Saif S."/>
            <person name="Samalova M."/>
            <person name="Saunders C.W."/>
            <person name="Shea T."/>
            <person name="Summerbell R.C."/>
            <person name="Xu J."/>
            <person name="Young S."/>
            <person name="Zeng Q."/>
            <person name="Birren B.W."/>
            <person name="Cuomo C.A."/>
            <person name="White T.C."/>
        </authorList>
    </citation>
    <scope>NUCLEOTIDE SEQUENCE [LARGE SCALE GENOMIC DNA]</scope>
    <source>
        <strain evidence="2">ATCC MYA-4606 / CBS 127.97</strain>
    </source>
</reference>
<dbReference type="VEuPathDB" id="FungiDB:TEQG_01244"/>
<evidence type="ECO:0000313" key="2">
    <source>
        <dbReference type="Proteomes" id="UP000009169"/>
    </source>
</evidence>
<protein>
    <submittedName>
        <fullName evidence="1">Uncharacterized protein</fullName>
    </submittedName>
</protein>
<evidence type="ECO:0000313" key="1">
    <source>
        <dbReference type="EMBL" id="EGE02204.1"/>
    </source>
</evidence>
<dbReference type="Proteomes" id="UP000009169">
    <property type="component" value="Unassembled WGS sequence"/>
</dbReference>
<keyword evidence="2" id="KW-1185">Reference proteome</keyword>
<dbReference type="HOGENOM" id="CLU_1817165_0_0_1"/>
<dbReference type="EMBL" id="DS995721">
    <property type="protein sequence ID" value="EGE02204.1"/>
    <property type="molecule type" value="Genomic_DNA"/>
</dbReference>
<name>F2PJY6_TRIEC</name>
<proteinExistence type="predicted"/>
<accession>F2PJY6</accession>